<keyword evidence="2" id="KW-1185">Reference proteome</keyword>
<dbReference type="SUPFAM" id="SSF53474">
    <property type="entry name" value="alpha/beta-Hydrolases"/>
    <property type="match status" value="1"/>
</dbReference>
<organism evidence="1 2">
    <name type="scientific">Kineosporia mesophila</name>
    <dbReference type="NCBI Taxonomy" id="566012"/>
    <lineage>
        <taxon>Bacteria</taxon>
        <taxon>Bacillati</taxon>
        <taxon>Actinomycetota</taxon>
        <taxon>Actinomycetes</taxon>
        <taxon>Kineosporiales</taxon>
        <taxon>Kineosporiaceae</taxon>
        <taxon>Kineosporia</taxon>
    </lineage>
</organism>
<evidence type="ECO:0000313" key="2">
    <source>
        <dbReference type="Proteomes" id="UP001501074"/>
    </source>
</evidence>
<reference evidence="2" key="1">
    <citation type="journal article" date="2019" name="Int. J. Syst. Evol. Microbiol.">
        <title>The Global Catalogue of Microorganisms (GCM) 10K type strain sequencing project: providing services to taxonomists for standard genome sequencing and annotation.</title>
        <authorList>
            <consortium name="The Broad Institute Genomics Platform"/>
            <consortium name="The Broad Institute Genome Sequencing Center for Infectious Disease"/>
            <person name="Wu L."/>
            <person name="Ma J."/>
        </authorList>
    </citation>
    <scope>NUCLEOTIDE SEQUENCE [LARGE SCALE GENOMIC DNA]</scope>
    <source>
        <strain evidence="2">JCM 16902</strain>
    </source>
</reference>
<name>A0ABP7A8B2_9ACTN</name>
<protein>
    <submittedName>
        <fullName evidence="1">Uncharacterized protein</fullName>
    </submittedName>
</protein>
<dbReference type="Proteomes" id="UP001501074">
    <property type="component" value="Unassembled WGS sequence"/>
</dbReference>
<accession>A0ABP7A8B2</accession>
<dbReference type="Gene3D" id="3.40.50.1820">
    <property type="entry name" value="alpha/beta hydrolase"/>
    <property type="match status" value="1"/>
</dbReference>
<gene>
    <name evidence="1" type="ORF">GCM10022223_50340</name>
</gene>
<dbReference type="EMBL" id="BAAAZO010000010">
    <property type="protein sequence ID" value="GAA3626998.1"/>
    <property type="molecule type" value="Genomic_DNA"/>
</dbReference>
<dbReference type="InterPro" id="IPR029058">
    <property type="entry name" value="AB_hydrolase_fold"/>
</dbReference>
<comment type="caution">
    <text evidence="1">The sequence shown here is derived from an EMBL/GenBank/DDBJ whole genome shotgun (WGS) entry which is preliminary data.</text>
</comment>
<evidence type="ECO:0000313" key="1">
    <source>
        <dbReference type="EMBL" id="GAA3626998.1"/>
    </source>
</evidence>
<sequence>MRLGFGAAARAGWDTPLRRLSRFDGVIFHPVEESSVTERYVHVFVHGWQPGFRLQERLHAITDLVPALPAWDPRLVDPVGRTLSSYHVELLGALEALGPDHCVLHYSWIDESATDVGVMMAHRSRQATQVNGRRLAAALQQSLKNPQAQLHLIGHSHGSAVAVHAAAALGRAPRQVTLLDAPENRLSRLSGAADLIDVVLPRIRPTRDDEGPFVDSYASVFGRPYHRKGGMSAVVDVSLYAGLALRPTFFEAVSEAHLYAVDWYALSVREAARGVGYGWSPLHDADVGHLSSYYHSRGRKKPLVLGRRAGLQQLMGAQRPLPVPHRDSRVTDVELHLNRRFPASAKVLRLLPGDGLITFDIEVSGSDGTEQILLELDAVPVFISLARYPVPASGRYIALADGSAGDHLLTARLVTGSSAEADPRVLITDVTIVSWPDVQPGFTMERVAMQTFVSGLVVGTAGTLFTQMAWRFARWMLRPLPRVVRALLAERL</sequence>
<proteinExistence type="predicted"/>